<dbReference type="AlphaFoldDB" id="A0A1G2DE07"/>
<dbReference type="PANTHER" id="PTHR34184">
    <property type="entry name" value="UPF0718 PROTEIN YCGR"/>
    <property type="match status" value="1"/>
</dbReference>
<feature type="transmembrane region" description="Helical" evidence="1">
    <location>
        <begin position="6"/>
        <end position="29"/>
    </location>
</feature>
<sequence>MAEFTAVFVGYAGQVLPWFLAGLVVAVFVEKRFGKKRLPAYFCEYRPLNVATLLLVGMVSPFSVLSGLPLAVQLLRQGAHPALLLSFFAAERAYDLHSFPIIGSIFGWKFAVANALIVFVALFVASWMVKGSNVTYRSRPETPQDHDGWKKHARMLLVVTVGVAVAALFRVLVPEGMFAHYASGLLGGVSTSLLLGFFLYLGTIAGNYPMAGAFSDLGMHTAGLMTFLSASSLLNVVIIALFVSSISSRVVAKYFIVYGGVAATLSILYGVFVP</sequence>
<protein>
    <recommendedName>
        <fullName evidence="4">Permease</fullName>
    </recommendedName>
</protein>
<dbReference type="EMBL" id="MHLO01000029">
    <property type="protein sequence ID" value="OGZ11773.1"/>
    <property type="molecule type" value="Genomic_DNA"/>
</dbReference>
<proteinExistence type="predicted"/>
<evidence type="ECO:0000313" key="2">
    <source>
        <dbReference type="EMBL" id="OGZ11773.1"/>
    </source>
</evidence>
<comment type="caution">
    <text evidence="2">The sequence shown here is derived from an EMBL/GenBank/DDBJ whole genome shotgun (WGS) entry which is preliminary data.</text>
</comment>
<gene>
    <name evidence="2" type="ORF">A3C93_02460</name>
</gene>
<feature type="transmembrane region" description="Helical" evidence="1">
    <location>
        <begin position="106"/>
        <end position="129"/>
    </location>
</feature>
<keyword evidence="1" id="KW-0812">Transmembrane</keyword>
<name>A0A1G2DE07_9BACT</name>
<organism evidence="2 3">
    <name type="scientific">Candidatus Lloydbacteria bacterium RIFCSPHIGHO2_02_FULL_54_17</name>
    <dbReference type="NCBI Taxonomy" id="1798664"/>
    <lineage>
        <taxon>Bacteria</taxon>
        <taxon>Candidatus Lloydiibacteriota</taxon>
    </lineage>
</organism>
<dbReference type="STRING" id="1798664.A3C93_02460"/>
<reference evidence="2 3" key="1">
    <citation type="journal article" date="2016" name="Nat. Commun.">
        <title>Thousands of microbial genomes shed light on interconnected biogeochemical processes in an aquifer system.</title>
        <authorList>
            <person name="Anantharaman K."/>
            <person name="Brown C.T."/>
            <person name="Hug L.A."/>
            <person name="Sharon I."/>
            <person name="Castelle C.J."/>
            <person name="Probst A.J."/>
            <person name="Thomas B.C."/>
            <person name="Singh A."/>
            <person name="Wilkins M.J."/>
            <person name="Karaoz U."/>
            <person name="Brodie E.L."/>
            <person name="Williams K.H."/>
            <person name="Hubbard S.S."/>
            <person name="Banfield J.F."/>
        </authorList>
    </citation>
    <scope>NUCLEOTIDE SEQUENCE [LARGE SCALE GENOMIC DNA]</scope>
</reference>
<evidence type="ECO:0008006" key="4">
    <source>
        <dbReference type="Google" id="ProtNLM"/>
    </source>
</evidence>
<feature type="transmembrane region" description="Helical" evidence="1">
    <location>
        <begin position="153"/>
        <end position="173"/>
    </location>
</feature>
<keyword evidence="1" id="KW-0472">Membrane</keyword>
<dbReference type="PANTHER" id="PTHR34184:SF4">
    <property type="entry name" value="UPF0718 PROTEIN YCGR"/>
    <property type="match status" value="1"/>
</dbReference>
<feature type="transmembrane region" description="Helical" evidence="1">
    <location>
        <begin position="50"/>
        <end position="72"/>
    </location>
</feature>
<evidence type="ECO:0000313" key="3">
    <source>
        <dbReference type="Proteomes" id="UP000178636"/>
    </source>
</evidence>
<dbReference type="Proteomes" id="UP000178636">
    <property type="component" value="Unassembled WGS sequence"/>
</dbReference>
<dbReference type="InterPro" id="IPR052923">
    <property type="entry name" value="UPF0718"/>
</dbReference>
<feature type="transmembrane region" description="Helical" evidence="1">
    <location>
        <begin position="255"/>
        <end position="272"/>
    </location>
</feature>
<accession>A0A1G2DE07</accession>
<feature type="transmembrane region" description="Helical" evidence="1">
    <location>
        <begin position="222"/>
        <end position="243"/>
    </location>
</feature>
<feature type="transmembrane region" description="Helical" evidence="1">
    <location>
        <begin position="185"/>
        <end position="202"/>
    </location>
</feature>
<keyword evidence="1" id="KW-1133">Transmembrane helix</keyword>
<evidence type="ECO:0000256" key="1">
    <source>
        <dbReference type="SAM" id="Phobius"/>
    </source>
</evidence>